<dbReference type="GO" id="GO:0008239">
    <property type="term" value="F:dipeptidyl-peptidase activity"/>
    <property type="evidence" value="ECO:0007669"/>
    <property type="project" value="TreeGrafter"/>
</dbReference>
<accession>A0A8D8LFP6</accession>
<dbReference type="GO" id="GO:0008236">
    <property type="term" value="F:serine-type peptidase activity"/>
    <property type="evidence" value="ECO:0007669"/>
    <property type="project" value="InterPro"/>
</dbReference>
<evidence type="ECO:0000256" key="2">
    <source>
        <dbReference type="ARBA" id="ARBA00023180"/>
    </source>
</evidence>
<dbReference type="InterPro" id="IPR050278">
    <property type="entry name" value="Serine_Prot_S9B/DPPIV"/>
</dbReference>
<dbReference type="EMBL" id="HBUF01013227">
    <property type="protein sequence ID" value="CAG6608796.1"/>
    <property type="molecule type" value="Transcribed_RNA"/>
</dbReference>
<name>A0A8D8LFP6_9HEMI</name>
<dbReference type="EMBL" id="HBUF01188104">
    <property type="protein sequence ID" value="CAG6657396.1"/>
    <property type="molecule type" value="Transcribed_RNA"/>
</dbReference>
<reference evidence="7" key="1">
    <citation type="submission" date="2021-05" db="EMBL/GenBank/DDBJ databases">
        <authorList>
            <person name="Alioto T."/>
            <person name="Alioto T."/>
            <person name="Gomez Garrido J."/>
        </authorList>
    </citation>
    <scope>NUCLEOTIDE SEQUENCE</scope>
</reference>
<dbReference type="GO" id="GO:0006508">
    <property type="term" value="P:proteolysis"/>
    <property type="evidence" value="ECO:0007669"/>
    <property type="project" value="InterPro"/>
</dbReference>
<dbReference type="InterPro" id="IPR029058">
    <property type="entry name" value="AB_hydrolase_fold"/>
</dbReference>
<feature type="domain" description="Peptidase S9 prolyl oligopeptidase catalytic" evidence="5">
    <location>
        <begin position="546"/>
        <end position="750"/>
    </location>
</feature>
<dbReference type="AlphaFoldDB" id="A0A8D8LFP6"/>
<dbReference type="EMBL" id="HBUF01013225">
    <property type="protein sequence ID" value="CAG6608790.1"/>
    <property type="molecule type" value="Transcribed_RNA"/>
</dbReference>
<feature type="chain" id="PRO_5036428315" description="Venom dipeptidyl peptidase 4" evidence="4">
    <location>
        <begin position="20"/>
        <end position="756"/>
    </location>
</feature>
<dbReference type="Gene3D" id="3.40.50.1820">
    <property type="entry name" value="alpha/beta hydrolase"/>
    <property type="match status" value="1"/>
</dbReference>
<dbReference type="FunFam" id="3.40.50.1820:FF:000003">
    <property type="entry name" value="Dipeptidyl peptidase 4"/>
    <property type="match status" value="1"/>
</dbReference>
<proteinExistence type="inferred from homology"/>
<dbReference type="GO" id="GO:0005886">
    <property type="term" value="C:plasma membrane"/>
    <property type="evidence" value="ECO:0007669"/>
    <property type="project" value="TreeGrafter"/>
</dbReference>
<organism evidence="7">
    <name type="scientific">Cacopsylla melanoneura</name>
    <dbReference type="NCBI Taxonomy" id="428564"/>
    <lineage>
        <taxon>Eukaryota</taxon>
        <taxon>Metazoa</taxon>
        <taxon>Ecdysozoa</taxon>
        <taxon>Arthropoda</taxon>
        <taxon>Hexapoda</taxon>
        <taxon>Insecta</taxon>
        <taxon>Pterygota</taxon>
        <taxon>Neoptera</taxon>
        <taxon>Paraneoptera</taxon>
        <taxon>Hemiptera</taxon>
        <taxon>Sternorrhyncha</taxon>
        <taxon>Psylloidea</taxon>
        <taxon>Psyllidae</taxon>
        <taxon>Psyllinae</taxon>
        <taxon>Cacopsylla</taxon>
    </lineage>
</organism>
<keyword evidence="2" id="KW-0325">Glycoprotein</keyword>
<evidence type="ECO:0000313" key="7">
    <source>
        <dbReference type="EMBL" id="CAG6608790.1"/>
    </source>
</evidence>
<evidence type="ECO:0000256" key="1">
    <source>
        <dbReference type="ARBA" id="ARBA00010036"/>
    </source>
</evidence>
<comment type="similarity">
    <text evidence="1">Belongs to the peptidase S9B family. DPPIV subfamily.</text>
</comment>
<evidence type="ECO:0000256" key="3">
    <source>
        <dbReference type="ARBA" id="ARBA00072929"/>
    </source>
</evidence>
<evidence type="ECO:0000259" key="6">
    <source>
        <dbReference type="Pfam" id="PF00930"/>
    </source>
</evidence>
<feature type="domain" description="Dipeptidylpeptidase IV N-terminal" evidence="6">
    <location>
        <begin position="91"/>
        <end position="458"/>
    </location>
</feature>
<evidence type="ECO:0000256" key="4">
    <source>
        <dbReference type="SAM" id="SignalP"/>
    </source>
</evidence>
<keyword evidence="4" id="KW-0732">Signal</keyword>
<dbReference type="SUPFAM" id="SSF82171">
    <property type="entry name" value="DPP6 N-terminal domain-like"/>
    <property type="match status" value="1"/>
</dbReference>
<dbReference type="Pfam" id="PF00930">
    <property type="entry name" value="DPPIV_N"/>
    <property type="match status" value="1"/>
</dbReference>
<dbReference type="SUPFAM" id="SSF53474">
    <property type="entry name" value="alpha/beta-Hydrolases"/>
    <property type="match status" value="1"/>
</dbReference>
<dbReference type="InterPro" id="IPR001375">
    <property type="entry name" value="Peptidase_S9_cat"/>
</dbReference>
<dbReference type="PANTHER" id="PTHR11731">
    <property type="entry name" value="PROTEASE FAMILY S9B,C DIPEPTIDYL-PEPTIDASE IV-RELATED"/>
    <property type="match status" value="1"/>
</dbReference>
<dbReference type="Gene3D" id="2.140.10.30">
    <property type="entry name" value="Dipeptidylpeptidase IV, N-terminal domain"/>
    <property type="match status" value="1"/>
</dbReference>
<sequence>MNYFLLGSLLALCIGELKGSPGLFSRNVVELQDVLSRKYSANYWNGTWISDDSFTYPSESTLMVYNLTTKSTDVKFSNLTIERSFHLVSFSNDWKYALYVGNKKQTYRHSYEAQYKVLNIESKEVHSLDSGNYLQLVQWFPVGHDLVFIKNNNIYYLNDSFESTDALTTDGVVGVLYNGLADWVYEEEVLSSSRAFWFSPDGKMLVYMKFNDRLVHDMSYMHYGDPRSNTSLYPDVVTMKYPKAGSRNPVVELHLISFDGVQFEIFVDKFTFSGDYKEAILTDVVWTEDNEVVVTWTNRIQTHANTFRCALRIRDSVAACTLILDYHEEQGWVDLPSPVMSQSDYSFLTILPTVQEDFRNYPQLVLVKPANSYDPETLTQGKFTVTKILGWDQTKNVVFYQGVRASHSSELHVYMYQMKTRKSYCLSCSFERPCSYATAAFSKEFTYFTLICQGPGVPFVEVRYTYTARSVKPLLSWENNEKLKSQLEDMEYPVYQDLNVPLESGFEALVRLQLPKRMDRSGRLKYPLILNVYGGPTSNIISDRYSVDFHTYLVSKRLVVVARIDARGSSFRSKQQEFAVYRNLGRYEIEDQIAVVKYLTQRFQFIDKAKVGIWGWSYGGFDTAMVLGTDKEGVFQCGVSVAPVTNFLYYDSIYTERYMGLPDPSDNEAGYNRTDVTRLVDNFANKSFLLMHGTADDNVHYQQSMMLTKALEEKDIFFLQQSYPDQAHSIASYQHHVYHTINHFWTDCLGLYPGTV</sequence>
<dbReference type="Pfam" id="PF00326">
    <property type="entry name" value="Peptidase_S9"/>
    <property type="match status" value="1"/>
</dbReference>
<dbReference type="InterPro" id="IPR002469">
    <property type="entry name" value="Peptidase_S9B_N"/>
</dbReference>
<dbReference type="EMBL" id="HBUF01188105">
    <property type="protein sequence ID" value="CAG6657397.1"/>
    <property type="molecule type" value="Transcribed_RNA"/>
</dbReference>
<protein>
    <recommendedName>
        <fullName evidence="3">Venom dipeptidyl peptidase 4</fullName>
    </recommendedName>
</protein>
<evidence type="ECO:0000259" key="5">
    <source>
        <dbReference type="Pfam" id="PF00326"/>
    </source>
</evidence>
<feature type="signal peptide" evidence="4">
    <location>
        <begin position="1"/>
        <end position="19"/>
    </location>
</feature>
<dbReference type="PANTHER" id="PTHR11731:SF154">
    <property type="entry name" value="VENOM DIPEPTIDYL PEPTIDASE 4-LIKE PROTEIN"/>
    <property type="match status" value="1"/>
</dbReference>